<feature type="transmembrane region" description="Helical" evidence="2">
    <location>
        <begin position="48"/>
        <end position="66"/>
    </location>
</feature>
<reference evidence="4" key="1">
    <citation type="submission" date="2025-08" db="UniProtKB">
        <authorList>
            <consortium name="Ensembl"/>
        </authorList>
    </citation>
    <scope>IDENTIFICATION</scope>
</reference>
<accession>A0A8C3LLQ9</accession>
<feature type="transmembrane region" description="Helical" evidence="2">
    <location>
        <begin position="25"/>
        <end position="43"/>
    </location>
</feature>
<keyword evidence="5" id="KW-1185">Reference proteome</keyword>
<keyword evidence="2" id="KW-0472">Membrane</keyword>
<keyword evidence="2" id="KW-0812">Transmembrane</keyword>
<dbReference type="Pfam" id="PF02194">
    <property type="entry name" value="PXA"/>
    <property type="match status" value="1"/>
</dbReference>
<dbReference type="Ensembl" id="ENSCPIT00010014545.1">
    <property type="protein sequence ID" value="ENSCPIP00010012278.1"/>
    <property type="gene ID" value="ENSCPIG00010009552.1"/>
</dbReference>
<dbReference type="Proteomes" id="UP000694543">
    <property type="component" value="Unplaced"/>
</dbReference>
<dbReference type="InterPro" id="IPR036305">
    <property type="entry name" value="RGS_sf"/>
</dbReference>
<dbReference type="Pfam" id="PF08628">
    <property type="entry name" value="Nexin_C"/>
    <property type="match status" value="1"/>
</dbReference>
<dbReference type="PROSITE" id="PS51207">
    <property type="entry name" value="PXA"/>
    <property type="match status" value="1"/>
</dbReference>
<proteinExistence type="inferred from homology"/>
<evidence type="ECO:0000313" key="4">
    <source>
        <dbReference type="Ensembl" id="ENSCPIP00010012278.1"/>
    </source>
</evidence>
<dbReference type="GO" id="GO:0005770">
    <property type="term" value="C:late endosome"/>
    <property type="evidence" value="ECO:0007669"/>
    <property type="project" value="TreeGrafter"/>
</dbReference>
<name>A0A8C3LLQ9_CHRPC</name>
<evidence type="ECO:0000256" key="1">
    <source>
        <dbReference type="ARBA" id="ARBA00010883"/>
    </source>
</evidence>
<dbReference type="InterPro" id="IPR013937">
    <property type="entry name" value="Sorting_nexin_C"/>
</dbReference>
<comment type="similarity">
    <text evidence="1">Belongs to the sorting nexin family.</text>
</comment>
<dbReference type="InterPro" id="IPR044926">
    <property type="entry name" value="RGS_subdomain_2"/>
</dbReference>
<protein>
    <submittedName>
        <fullName evidence="4">Sorting nexin 14</fullName>
    </submittedName>
</protein>
<dbReference type="SMART" id="SM00313">
    <property type="entry name" value="PXA"/>
    <property type="match status" value="1"/>
</dbReference>
<dbReference type="Gene3D" id="1.10.167.10">
    <property type="entry name" value="Regulator of G-protein Signalling 4, domain 2"/>
    <property type="match status" value="1"/>
</dbReference>
<evidence type="ECO:0000256" key="2">
    <source>
        <dbReference type="SAM" id="Phobius"/>
    </source>
</evidence>
<dbReference type="InterPro" id="IPR003114">
    <property type="entry name" value="Phox_assoc"/>
</dbReference>
<dbReference type="PANTHER" id="PTHR22775:SF44">
    <property type="entry name" value="SORTING NEXIN-14"/>
    <property type="match status" value="1"/>
</dbReference>
<dbReference type="AlphaFoldDB" id="A0A8C3LLQ9"/>
<dbReference type="GO" id="GO:0035091">
    <property type="term" value="F:phosphatidylinositol binding"/>
    <property type="evidence" value="ECO:0007669"/>
    <property type="project" value="TreeGrafter"/>
</dbReference>
<feature type="domain" description="PXA" evidence="3">
    <location>
        <begin position="130"/>
        <end position="297"/>
    </location>
</feature>
<organism evidence="4 5">
    <name type="scientific">Chrysolophus pictus</name>
    <name type="common">Golden pheasant</name>
    <name type="synonym">Phasianus pictus</name>
    <dbReference type="NCBI Taxonomy" id="9089"/>
    <lineage>
        <taxon>Eukaryota</taxon>
        <taxon>Metazoa</taxon>
        <taxon>Chordata</taxon>
        <taxon>Craniata</taxon>
        <taxon>Vertebrata</taxon>
        <taxon>Euteleostomi</taxon>
        <taxon>Archelosauria</taxon>
        <taxon>Archosauria</taxon>
        <taxon>Dinosauria</taxon>
        <taxon>Saurischia</taxon>
        <taxon>Theropoda</taxon>
        <taxon>Coelurosauria</taxon>
        <taxon>Aves</taxon>
        <taxon>Neognathae</taxon>
        <taxon>Galloanserae</taxon>
        <taxon>Galliformes</taxon>
        <taxon>Phasianidae</taxon>
        <taxon>Phasianinae</taxon>
        <taxon>Chrysolophus</taxon>
    </lineage>
</organism>
<evidence type="ECO:0000313" key="5">
    <source>
        <dbReference type="Proteomes" id="UP000694543"/>
    </source>
</evidence>
<keyword evidence="2" id="KW-1133">Transmembrane helix</keyword>
<dbReference type="InterPro" id="IPR016137">
    <property type="entry name" value="RGS"/>
</dbReference>
<dbReference type="PANTHER" id="PTHR22775">
    <property type="entry name" value="SORTING NEXIN"/>
    <property type="match status" value="1"/>
</dbReference>
<dbReference type="GO" id="GO:0097352">
    <property type="term" value="P:autophagosome maturation"/>
    <property type="evidence" value="ECO:0007669"/>
    <property type="project" value="TreeGrafter"/>
</dbReference>
<reference evidence="4" key="2">
    <citation type="submission" date="2025-09" db="UniProtKB">
        <authorList>
            <consortium name="Ensembl"/>
        </authorList>
    </citation>
    <scope>IDENTIFICATION</scope>
</reference>
<dbReference type="SUPFAM" id="SSF48097">
    <property type="entry name" value="Regulator of G-protein signaling, RGS"/>
    <property type="match status" value="1"/>
</dbReference>
<dbReference type="Pfam" id="PF00615">
    <property type="entry name" value="RGS"/>
    <property type="match status" value="1"/>
</dbReference>
<evidence type="ECO:0000259" key="3">
    <source>
        <dbReference type="PROSITE" id="PS51207"/>
    </source>
</evidence>
<sequence length="674" mass="78396">AKEAFSCLHPRSPPRYDFLALRETFRQYPLFCCLLLGLAAATLQLNRYLHVLMIFWSFVAGVVTFYCSLGPDSLLPNILYTIKYKPKQLELPELFPHGHSCAVCGKVKCKRHRPALLLENYQPWLDLKVPSKVDASLSEFFCHMLDEYKCSVFFSFLYNLGTLRFFASVLVRRIHKVDIPTVVTKKMLKAAMKHIEVIAKARQKVKNAEFLQQAALEEYGPELHVALRSRRDELHYLRKLTELLFPYILPPKSTECRSLALLIREILPGSVFLPSMDFLADPDTVNHLLLIFIDDSPPEKATEPTSSLVPFLQKFAEPRNKKPSVLKLELKEIRDQQDLLFRFMNFLKQEGAVHVLQFCLTVEEFNDRILRPELSDTEKMALHEEVQKIYKTYCLDESIDKIRFDPFIVEEIQRSKIIKSVPGKLMKEKGQHLEPFIMNFINSCESPKPKPSRPELTILSPTSENNKKLFNDLFKNNANRSENTERRQNQNYFMEMMTVEGVYDYLMYVGRVVFHIPDWLHHLLMGGRILFKNTLELYTDYYLHYKLEQLCEEHRLVSLITLLRDAVFCENSEPRSAQDKQKRAKQTFEEMMRYIPDLIGKCIGEEAKYEGIRLLFDGIQQPVLNKQLTYVLLDIGIQELFPELSKVCANTVPIGTEFFKQLAGFIIAAHLLFP</sequence>